<protein>
    <submittedName>
        <fullName evidence="1">Uncharacterized protein</fullName>
    </submittedName>
</protein>
<reference evidence="1" key="1">
    <citation type="submission" date="2021-03" db="EMBL/GenBank/DDBJ databases">
        <title>Antimicrobial resistance genes in bacteria isolated from Japanese honey, and their potential for conferring macrolide and lincosamide resistance in the American foulbrood pathogen Paenibacillus larvae.</title>
        <authorList>
            <person name="Okamoto M."/>
            <person name="Kumagai M."/>
            <person name="Kanamori H."/>
            <person name="Takamatsu D."/>
        </authorList>
    </citation>
    <scope>NUCLEOTIDE SEQUENCE</scope>
    <source>
        <strain evidence="1">J27TS8</strain>
    </source>
</reference>
<dbReference type="Proteomes" id="UP000682111">
    <property type="component" value="Unassembled WGS sequence"/>
</dbReference>
<accession>A0A920BVD5</accession>
<evidence type="ECO:0000313" key="1">
    <source>
        <dbReference type="EMBL" id="GIN64024.1"/>
    </source>
</evidence>
<comment type="caution">
    <text evidence="1">The sequence shown here is derived from an EMBL/GenBank/DDBJ whole genome shotgun (WGS) entry which is preliminary data.</text>
</comment>
<dbReference type="AlphaFoldDB" id="A0A920BVD5"/>
<organism evidence="1 2">
    <name type="scientific">Robertmurraya siralis</name>
    <dbReference type="NCBI Taxonomy" id="77777"/>
    <lineage>
        <taxon>Bacteria</taxon>
        <taxon>Bacillati</taxon>
        <taxon>Bacillota</taxon>
        <taxon>Bacilli</taxon>
        <taxon>Bacillales</taxon>
        <taxon>Bacillaceae</taxon>
        <taxon>Robertmurraya</taxon>
    </lineage>
</organism>
<dbReference type="EMBL" id="BORC01000010">
    <property type="protein sequence ID" value="GIN64024.1"/>
    <property type="molecule type" value="Genomic_DNA"/>
</dbReference>
<gene>
    <name evidence="1" type="ORF">J27TS8_40170</name>
</gene>
<evidence type="ECO:0000313" key="2">
    <source>
        <dbReference type="Proteomes" id="UP000682111"/>
    </source>
</evidence>
<sequence length="71" mass="8102">MFLLKKIISPTIYTKSYLLSHILLNNITIVIFSSSQKTFRELTIFSGAIYQVDGVYEREVSCLNKDRRAGG</sequence>
<name>A0A920BVD5_9BACI</name>
<keyword evidence="2" id="KW-1185">Reference proteome</keyword>
<proteinExistence type="predicted"/>